<comment type="caution">
    <text evidence="1">The sequence shown here is derived from an EMBL/GenBank/DDBJ whole genome shotgun (WGS) entry which is preliminary data.</text>
</comment>
<protein>
    <submittedName>
        <fullName evidence="1">Aldose 1-epimerase</fullName>
        <ecNumber evidence="1">5.1.3.3</ecNumber>
    </submittedName>
</protein>
<dbReference type="PROSITE" id="PS51257">
    <property type="entry name" value="PROKAR_LIPOPROTEIN"/>
    <property type="match status" value="1"/>
</dbReference>
<accession>A0A5J4R325</accession>
<reference evidence="1" key="1">
    <citation type="submission" date="2019-03" db="EMBL/GenBank/DDBJ databases">
        <title>Single cell metagenomics reveals metabolic interactions within the superorganism composed of flagellate Streblomastix strix and complex community of Bacteroidetes bacteria on its surface.</title>
        <authorList>
            <person name="Treitli S.C."/>
            <person name="Kolisko M."/>
            <person name="Husnik F."/>
            <person name="Keeling P."/>
            <person name="Hampl V."/>
        </authorList>
    </citation>
    <scope>NUCLEOTIDE SEQUENCE</scope>
    <source>
        <strain evidence="1">STM</strain>
    </source>
</reference>
<evidence type="ECO:0000313" key="1">
    <source>
        <dbReference type="EMBL" id="KAA6328326.1"/>
    </source>
</evidence>
<dbReference type="EC" id="5.1.3.3" evidence="1"/>
<name>A0A5J4R325_9ZZZZ</name>
<gene>
    <name evidence="1" type="ORF">EZS27_022766</name>
</gene>
<dbReference type="GO" id="GO:0004034">
    <property type="term" value="F:aldose 1-epimerase activity"/>
    <property type="evidence" value="ECO:0007669"/>
    <property type="project" value="UniProtKB-EC"/>
</dbReference>
<feature type="non-terminal residue" evidence="1">
    <location>
        <position position="37"/>
    </location>
</feature>
<dbReference type="AlphaFoldDB" id="A0A5J4R325"/>
<organism evidence="1">
    <name type="scientific">termite gut metagenome</name>
    <dbReference type="NCBI Taxonomy" id="433724"/>
    <lineage>
        <taxon>unclassified sequences</taxon>
        <taxon>metagenomes</taxon>
        <taxon>organismal metagenomes</taxon>
    </lineage>
</organism>
<dbReference type="EMBL" id="SNRY01001840">
    <property type="protein sequence ID" value="KAA6328326.1"/>
    <property type="molecule type" value="Genomic_DNA"/>
</dbReference>
<keyword evidence="1" id="KW-0413">Isomerase</keyword>
<sequence>MKRLLFIGVIALLTGSCGDKPELTLSGLDPKDFQAEV</sequence>
<proteinExistence type="predicted"/>